<dbReference type="Gene3D" id="1.10.10.10">
    <property type="entry name" value="Winged helix-like DNA-binding domain superfamily/Winged helix DNA-binding domain"/>
    <property type="match status" value="1"/>
</dbReference>
<dbReference type="RefSeq" id="WP_034650145.1">
    <property type="nucleotide sequence ID" value="NZ_BCVB01000006.1"/>
</dbReference>
<dbReference type="PROSITE" id="PS50949">
    <property type="entry name" value="HTH_GNTR"/>
    <property type="match status" value="1"/>
</dbReference>
<dbReference type="SUPFAM" id="SSF48008">
    <property type="entry name" value="GntR ligand-binding domain-like"/>
    <property type="match status" value="1"/>
</dbReference>
<evidence type="ECO:0000256" key="1">
    <source>
        <dbReference type="ARBA" id="ARBA00023015"/>
    </source>
</evidence>
<name>A0A0B6ACW1_PRIM2</name>
<dbReference type="SUPFAM" id="SSF46785">
    <property type="entry name" value="Winged helix' DNA-binding domain"/>
    <property type="match status" value="1"/>
</dbReference>
<dbReference type="AlphaFoldDB" id="A0A0B6ACW1"/>
<keyword evidence="3" id="KW-0804">Transcription</keyword>
<dbReference type="KEGG" id="bmeg:BG04_390"/>
<dbReference type="HOGENOM" id="CLU_017584_9_0_9"/>
<dbReference type="InterPro" id="IPR036388">
    <property type="entry name" value="WH-like_DNA-bd_sf"/>
</dbReference>
<evidence type="ECO:0000256" key="2">
    <source>
        <dbReference type="ARBA" id="ARBA00023125"/>
    </source>
</evidence>
<evidence type="ECO:0000313" key="5">
    <source>
        <dbReference type="Proteomes" id="UP000031829"/>
    </source>
</evidence>
<keyword evidence="2" id="KW-0238">DNA-binding</keyword>
<dbReference type="Pfam" id="PF00392">
    <property type="entry name" value="GntR"/>
    <property type="match status" value="1"/>
</dbReference>
<dbReference type="InterPro" id="IPR000524">
    <property type="entry name" value="Tscrpt_reg_HTH_GntR"/>
</dbReference>
<dbReference type="Proteomes" id="UP000031829">
    <property type="component" value="Chromosome"/>
</dbReference>
<accession>A0A0B6ACW1</accession>
<dbReference type="PRINTS" id="PR00035">
    <property type="entry name" value="HTHGNTR"/>
</dbReference>
<organism evidence="4 5">
    <name type="scientific">Priestia megaterium (strain ATCC 14581 / DSM 32 / CCUG 1817 / JCM 2506 / NBRC 15308 / NCIMB 9376 / NCTC 10342 / NRRL B-14308 / VKM B-512 / Ford 19)</name>
    <name type="common">Bacillus megaterium</name>
    <dbReference type="NCBI Taxonomy" id="1348623"/>
    <lineage>
        <taxon>Bacteria</taxon>
        <taxon>Bacillati</taxon>
        <taxon>Bacillota</taxon>
        <taxon>Bacilli</taxon>
        <taxon>Bacillales</taxon>
        <taxon>Bacillaceae</taxon>
        <taxon>Priestia</taxon>
    </lineage>
</organism>
<keyword evidence="1" id="KW-0805">Transcription regulation</keyword>
<dbReference type="PANTHER" id="PTHR43537">
    <property type="entry name" value="TRANSCRIPTIONAL REGULATOR, GNTR FAMILY"/>
    <property type="match status" value="1"/>
</dbReference>
<protein>
    <submittedName>
        <fullName evidence="4">Bacterial regulatory s, gntR family protein</fullName>
    </submittedName>
</protein>
<dbReference type="SMART" id="SM00895">
    <property type="entry name" value="FCD"/>
    <property type="match status" value="1"/>
</dbReference>
<dbReference type="GeneID" id="93643899"/>
<reference evidence="4 5" key="1">
    <citation type="journal article" date="2015" name="Genome Announc.">
        <title>Complete genome sequences for 35 biothreat assay-relevant bacillus species.</title>
        <authorList>
            <person name="Johnson S.L."/>
            <person name="Daligault H.E."/>
            <person name="Davenport K.W."/>
            <person name="Jaissle J."/>
            <person name="Frey K.G."/>
            <person name="Ladner J.T."/>
            <person name="Broomall S.M."/>
            <person name="Bishop-Lilly K.A."/>
            <person name="Bruce D.C."/>
            <person name="Gibbons H.S."/>
            <person name="Coyne S.R."/>
            <person name="Lo C.C."/>
            <person name="Meincke L."/>
            <person name="Munk A.C."/>
            <person name="Koroleva G.I."/>
            <person name="Rosenzweig C.N."/>
            <person name="Palacios G.F."/>
            <person name="Redden C.L."/>
            <person name="Minogue T.D."/>
            <person name="Chain P.S."/>
        </authorList>
    </citation>
    <scope>NUCLEOTIDE SEQUENCE [LARGE SCALE GENOMIC DNA]</scope>
    <source>
        <strain evidence="5">ATCC 14581 / DSM 32 / JCM 2506 / NBRC 15308 / NCIMB 9376 / NCTC 10342 / NRRL B-14308 / VKM B-512</strain>
    </source>
</reference>
<evidence type="ECO:0000256" key="3">
    <source>
        <dbReference type="ARBA" id="ARBA00023163"/>
    </source>
</evidence>
<dbReference type="Gene3D" id="1.20.120.530">
    <property type="entry name" value="GntR ligand-binding domain-like"/>
    <property type="match status" value="1"/>
</dbReference>
<dbReference type="GO" id="GO:0003677">
    <property type="term" value="F:DNA binding"/>
    <property type="evidence" value="ECO:0007669"/>
    <property type="project" value="UniProtKB-KW"/>
</dbReference>
<dbReference type="Pfam" id="PF07729">
    <property type="entry name" value="FCD"/>
    <property type="match status" value="1"/>
</dbReference>
<dbReference type="SMART" id="SM00345">
    <property type="entry name" value="HTH_GNTR"/>
    <property type="match status" value="1"/>
</dbReference>
<dbReference type="PANTHER" id="PTHR43537:SF5">
    <property type="entry name" value="UXU OPERON TRANSCRIPTIONAL REGULATOR"/>
    <property type="match status" value="1"/>
</dbReference>
<proteinExistence type="predicted"/>
<dbReference type="InterPro" id="IPR036390">
    <property type="entry name" value="WH_DNA-bd_sf"/>
</dbReference>
<dbReference type="InterPro" id="IPR008920">
    <property type="entry name" value="TF_FadR/GntR_C"/>
</dbReference>
<gene>
    <name evidence="4" type="ORF">BG04_390</name>
</gene>
<evidence type="ECO:0000313" key="4">
    <source>
        <dbReference type="EMBL" id="AJI21371.1"/>
    </source>
</evidence>
<dbReference type="InterPro" id="IPR011711">
    <property type="entry name" value="GntR_C"/>
</dbReference>
<dbReference type="EMBL" id="CP009920">
    <property type="protein sequence ID" value="AJI21371.1"/>
    <property type="molecule type" value="Genomic_DNA"/>
</dbReference>
<dbReference type="CDD" id="cd07377">
    <property type="entry name" value="WHTH_GntR"/>
    <property type="match status" value="1"/>
</dbReference>
<sequence>MFVPIERKKVSSQVLGQLKKMIKEKTFPPESRLPSEHELSKMFGVSRAPIREALSVLSASGLIESRQGGGSYVKRVNLVGMLDPMTFEMVEADQVLELIEMRIIIESQAASLAALRRTDEELIEIKESLEAFKKTVHNSEEIGHEADYRFHHDIVKAAHNSFLLHAVEDLGHLYRKALAYSLNKSQKENRKQTDADHERIFEAIKNGDPEEAAEAVRDHLEHVRQKVMVSQ</sequence>
<dbReference type="GO" id="GO:0003700">
    <property type="term" value="F:DNA-binding transcription factor activity"/>
    <property type="evidence" value="ECO:0007669"/>
    <property type="project" value="InterPro"/>
</dbReference>